<dbReference type="Proteomes" id="UP000886653">
    <property type="component" value="Unassembled WGS sequence"/>
</dbReference>
<comment type="caution">
    <text evidence="1">The sequence shown here is derived from an EMBL/GenBank/DDBJ whole genome shotgun (WGS) entry which is preliminary data.</text>
</comment>
<accession>A0A9P6T822</accession>
<evidence type="ECO:0000313" key="2">
    <source>
        <dbReference type="Proteomes" id="UP000886653"/>
    </source>
</evidence>
<protein>
    <submittedName>
        <fullName evidence="1">Uncharacterized protein</fullName>
    </submittedName>
</protein>
<dbReference type="EMBL" id="MU167345">
    <property type="protein sequence ID" value="KAG0142551.1"/>
    <property type="molecule type" value="Genomic_DNA"/>
</dbReference>
<keyword evidence="2" id="KW-1185">Reference proteome</keyword>
<name>A0A9P6T822_9BASI</name>
<organism evidence="1 2">
    <name type="scientific">Cronartium quercuum f. sp. fusiforme G11</name>
    <dbReference type="NCBI Taxonomy" id="708437"/>
    <lineage>
        <taxon>Eukaryota</taxon>
        <taxon>Fungi</taxon>
        <taxon>Dikarya</taxon>
        <taxon>Basidiomycota</taxon>
        <taxon>Pucciniomycotina</taxon>
        <taxon>Pucciniomycetes</taxon>
        <taxon>Pucciniales</taxon>
        <taxon>Coleosporiaceae</taxon>
        <taxon>Cronartium</taxon>
    </lineage>
</organism>
<proteinExistence type="predicted"/>
<sequence>MKPSAPEICSHWCRSRAPSGPGPGATTRDTFRPETHVIQEPRITPVIMIPADIRGIRIHGRRALPDEKRDFSLAGVNRAITAVRFESGWRRSHHRLPFAAASPVYAPPCAGEIACPLNRVMRFPAATWQLHSA</sequence>
<gene>
    <name evidence="1" type="ORF">CROQUDRAFT_97432</name>
</gene>
<reference evidence="1" key="1">
    <citation type="submission" date="2013-11" db="EMBL/GenBank/DDBJ databases">
        <title>Genome sequence of the fusiform rust pathogen reveals effectors for host alternation and coevolution with pine.</title>
        <authorList>
            <consortium name="DOE Joint Genome Institute"/>
            <person name="Smith K."/>
            <person name="Pendleton A."/>
            <person name="Kubisiak T."/>
            <person name="Anderson C."/>
            <person name="Salamov A."/>
            <person name="Aerts A."/>
            <person name="Riley R."/>
            <person name="Clum A."/>
            <person name="Lindquist E."/>
            <person name="Ence D."/>
            <person name="Campbell M."/>
            <person name="Kronenberg Z."/>
            <person name="Feau N."/>
            <person name="Dhillon B."/>
            <person name="Hamelin R."/>
            <person name="Burleigh J."/>
            <person name="Smith J."/>
            <person name="Yandell M."/>
            <person name="Nelson C."/>
            <person name="Grigoriev I."/>
            <person name="Davis J."/>
        </authorList>
    </citation>
    <scope>NUCLEOTIDE SEQUENCE</scope>
    <source>
        <strain evidence="1">G11</strain>
    </source>
</reference>
<dbReference type="AlphaFoldDB" id="A0A9P6T822"/>
<evidence type="ECO:0000313" key="1">
    <source>
        <dbReference type="EMBL" id="KAG0142551.1"/>
    </source>
</evidence>